<protein>
    <submittedName>
        <fullName evidence="1">Uncharacterized protein</fullName>
    </submittedName>
</protein>
<name>A0ABV8ZTP4_9NEIS</name>
<sequence>MHKNLSSYRMEGLIPFRADFVRVVSEHVRALPNEEFDMLDSLSKTGDRTKCIANYASIEDRVAQLTCIDELSVIDFLTSPFFYCKASVVGYVAHKPVFYFNGSGIYQWGDSAERRSLSYWISYPTCPPGWEID</sequence>
<gene>
    <name evidence="1" type="ORF">ACFO0R_15775</name>
</gene>
<comment type="caution">
    <text evidence="1">The sequence shown here is derived from an EMBL/GenBank/DDBJ whole genome shotgun (WGS) entry which is preliminary data.</text>
</comment>
<keyword evidence="2" id="KW-1185">Reference proteome</keyword>
<proteinExistence type="predicted"/>
<evidence type="ECO:0000313" key="2">
    <source>
        <dbReference type="Proteomes" id="UP001595999"/>
    </source>
</evidence>
<organism evidence="1 2">
    <name type="scientific">Chromobacterium aquaticum</name>
    <dbReference type="NCBI Taxonomy" id="467180"/>
    <lineage>
        <taxon>Bacteria</taxon>
        <taxon>Pseudomonadati</taxon>
        <taxon>Pseudomonadota</taxon>
        <taxon>Betaproteobacteria</taxon>
        <taxon>Neisseriales</taxon>
        <taxon>Chromobacteriaceae</taxon>
        <taxon>Chromobacterium</taxon>
    </lineage>
</organism>
<dbReference type="Proteomes" id="UP001595999">
    <property type="component" value="Unassembled WGS sequence"/>
</dbReference>
<reference evidence="2" key="1">
    <citation type="journal article" date="2019" name="Int. J. Syst. Evol. Microbiol.">
        <title>The Global Catalogue of Microorganisms (GCM) 10K type strain sequencing project: providing services to taxonomists for standard genome sequencing and annotation.</title>
        <authorList>
            <consortium name="The Broad Institute Genomics Platform"/>
            <consortium name="The Broad Institute Genome Sequencing Center for Infectious Disease"/>
            <person name="Wu L."/>
            <person name="Ma J."/>
        </authorList>
    </citation>
    <scope>NUCLEOTIDE SEQUENCE [LARGE SCALE GENOMIC DNA]</scope>
    <source>
        <strain evidence="2">CGMCC 4.7608</strain>
    </source>
</reference>
<accession>A0ABV8ZTP4</accession>
<dbReference type="RefSeq" id="WP_231464450.1">
    <property type="nucleotide sequence ID" value="NZ_JAJOHW010000136.1"/>
</dbReference>
<evidence type="ECO:0000313" key="1">
    <source>
        <dbReference type="EMBL" id="MFC4491069.1"/>
    </source>
</evidence>
<dbReference type="EMBL" id="JBHSEK010000010">
    <property type="protein sequence ID" value="MFC4491069.1"/>
    <property type="molecule type" value="Genomic_DNA"/>
</dbReference>